<feature type="region of interest" description="Disordered" evidence="1">
    <location>
        <begin position="316"/>
        <end position="340"/>
    </location>
</feature>
<accession>M8AVF5</accession>
<gene>
    <name evidence="2" type="ORF">TRIUR3_34061</name>
</gene>
<protein>
    <submittedName>
        <fullName evidence="2">Uncharacterized protein</fullName>
    </submittedName>
</protein>
<feature type="compositionally biased region" description="Basic and acidic residues" evidence="1">
    <location>
        <begin position="606"/>
        <end position="622"/>
    </location>
</feature>
<sequence>MASRGGGGAHASRPPLRVGRTKEYRMGRDTQLLAAQGSPVSLFVLCGDRFEGSQLFRSGELSVHMIRVEGHPVSMASCTVGDHQWMLARDALVARVDARVFVFELPGFFYAVVVPPDDAVGSGAAERKCATLAEIFSRFCAYQDLSNAEGGEEAGDQQSQHWNPWVRAHARIQRLGRPTTMPGRATADAPAAIGSARQMERAVRTSAVVKLLNRSLLAGALQPARHLTITLGAGVGAGAVRGTSALPTAFAAALPSKSVVSDLLDAIETSRTNAPRREARRGNGPGWWSLNVEGVMMLLRVVQAIRGRRLPAALGVGTKRPRDDGNGGAGHDGLKGGSGVGPALGGSGARRWCGGKQRKLGNTALLRIRPHFDLWLKTFNIKSKVMGGQQEECGGAMVGKIPYVIWLEGSFVETIKGWQSGWFYITEPRDTNWVASPEFQSGIPTQLTSWMEKGLSWGSSVELDGLQKRIQNMTSKKLKLVNIVQVMLFRRILPCQQRDFNLWQFDPARHQTLSELFDTTHKDVWRVLFKGAEVPPSLTEDRGLSAKRSANPASLLTSAALTAEVAALKQDLEGSGKALSLAKRQLEENKGAMTEVATLKQALSEDENKAAKERTEREKQEARVGEVQQELQTLGTKHEALELDSKTRESELATALESAKNAKAEAQKALQDIEAMRKIAAGAFEFIFLGRKDFSPSVG</sequence>
<reference evidence="2" key="1">
    <citation type="journal article" date="2013" name="Nature">
        <title>Draft genome of the wheat A-genome progenitor Triticum urartu.</title>
        <authorList>
            <person name="Ling H.Q."/>
            <person name="Zhao S."/>
            <person name="Liu D."/>
            <person name="Wang J."/>
            <person name="Sun H."/>
            <person name="Zhang C."/>
            <person name="Fan H."/>
            <person name="Li D."/>
            <person name="Dong L."/>
            <person name="Tao Y."/>
            <person name="Gao C."/>
            <person name="Wu H."/>
            <person name="Li Y."/>
            <person name="Cui Y."/>
            <person name="Guo X."/>
            <person name="Zheng S."/>
            <person name="Wang B."/>
            <person name="Yu K."/>
            <person name="Liang Q."/>
            <person name="Yang W."/>
            <person name="Lou X."/>
            <person name="Chen J."/>
            <person name="Feng M."/>
            <person name="Jian J."/>
            <person name="Zhang X."/>
            <person name="Luo G."/>
            <person name="Jiang Y."/>
            <person name="Liu J."/>
            <person name="Wang Z."/>
            <person name="Sha Y."/>
            <person name="Zhang B."/>
            <person name="Wu H."/>
            <person name="Tang D."/>
            <person name="Shen Q."/>
            <person name="Xue P."/>
            <person name="Zou S."/>
            <person name="Wang X."/>
            <person name="Liu X."/>
            <person name="Wang F."/>
            <person name="Yang Y."/>
            <person name="An X."/>
            <person name="Dong Z."/>
            <person name="Zhang K."/>
            <person name="Zhang X."/>
            <person name="Luo M.C."/>
            <person name="Dvorak J."/>
            <person name="Tong Y."/>
            <person name="Wang J."/>
            <person name="Yang H."/>
            <person name="Li Z."/>
            <person name="Wang D."/>
            <person name="Zhang A."/>
            <person name="Wang J."/>
        </authorList>
    </citation>
    <scope>NUCLEOTIDE SEQUENCE</scope>
</reference>
<name>M8AVF5_TRIUA</name>
<dbReference type="PANTHER" id="PTHR21068:SF49">
    <property type="entry name" value="SENESCENCE DOMAIN-CONTAINING PROTEIN"/>
    <property type="match status" value="1"/>
</dbReference>
<dbReference type="GO" id="GO:0005886">
    <property type="term" value="C:plasma membrane"/>
    <property type="evidence" value="ECO:0007669"/>
    <property type="project" value="TreeGrafter"/>
</dbReference>
<organism evidence="2">
    <name type="scientific">Triticum urartu</name>
    <name type="common">Red wild einkorn</name>
    <name type="synonym">Crithodium urartu</name>
    <dbReference type="NCBI Taxonomy" id="4572"/>
    <lineage>
        <taxon>Eukaryota</taxon>
        <taxon>Viridiplantae</taxon>
        <taxon>Streptophyta</taxon>
        <taxon>Embryophyta</taxon>
        <taxon>Tracheophyta</taxon>
        <taxon>Spermatophyta</taxon>
        <taxon>Magnoliopsida</taxon>
        <taxon>Liliopsida</taxon>
        <taxon>Poales</taxon>
        <taxon>Poaceae</taxon>
        <taxon>BOP clade</taxon>
        <taxon>Pooideae</taxon>
        <taxon>Triticodae</taxon>
        <taxon>Triticeae</taxon>
        <taxon>Triticinae</taxon>
        <taxon>Triticum</taxon>
    </lineage>
</organism>
<feature type="compositionally biased region" description="Gly residues" evidence="1">
    <location>
        <begin position="326"/>
        <end position="340"/>
    </location>
</feature>
<dbReference type="AlphaFoldDB" id="M8AVF5"/>
<evidence type="ECO:0000256" key="1">
    <source>
        <dbReference type="SAM" id="MobiDB-lite"/>
    </source>
</evidence>
<evidence type="ECO:0000313" key="2">
    <source>
        <dbReference type="EMBL" id="EMS65014.1"/>
    </source>
</evidence>
<feature type="region of interest" description="Disordered" evidence="1">
    <location>
        <begin position="602"/>
        <end position="622"/>
    </location>
</feature>
<dbReference type="PANTHER" id="PTHR21068">
    <property type="entry name" value="SPARTIN"/>
    <property type="match status" value="1"/>
</dbReference>
<dbReference type="InterPro" id="IPR045036">
    <property type="entry name" value="Spartin-like"/>
</dbReference>
<dbReference type="eggNOG" id="ENOG502S6PE">
    <property type="taxonomic scope" value="Eukaryota"/>
</dbReference>
<proteinExistence type="predicted"/>
<dbReference type="EMBL" id="KD049614">
    <property type="protein sequence ID" value="EMS65014.1"/>
    <property type="molecule type" value="Genomic_DNA"/>
</dbReference>